<dbReference type="SUPFAM" id="SSF54534">
    <property type="entry name" value="FKBP-like"/>
    <property type="match status" value="1"/>
</dbReference>
<dbReference type="InterPro" id="IPR036944">
    <property type="entry name" value="PPIase_FKBP_N_sf"/>
</dbReference>
<dbReference type="Pfam" id="PF01346">
    <property type="entry name" value="FKBP_N"/>
    <property type="match status" value="1"/>
</dbReference>
<gene>
    <name evidence="9" type="ORF">G3M78_13610</name>
</gene>
<dbReference type="GO" id="GO:0006457">
    <property type="term" value="P:protein folding"/>
    <property type="evidence" value="ECO:0007669"/>
    <property type="project" value="InterPro"/>
</dbReference>
<evidence type="ECO:0000313" key="10">
    <source>
        <dbReference type="Proteomes" id="UP000594464"/>
    </source>
</evidence>
<dbReference type="KEGG" id="nva:G3M78_13610"/>
<dbReference type="PROSITE" id="PS50059">
    <property type="entry name" value="FKBP_PPIASE"/>
    <property type="match status" value="1"/>
</dbReference>
<protein>
    <recommendedName>
        <fullName evidence="6">Peptidyl-prolyl cis-trans isomerase</fullName>
        <ecNumber evidence="6">5.2.1.8</ecNumber>
    </recommendedName>
</protein>
<dbReference type="PANTHER" id="PTHR43811">
    <property type="entry name" value="FKBP-TYPE PEPTIDYL-PROLYL CIS-TRANS ISOMERASE FKPA"/>
    <property type="match status" value="1"/>
</dbReference>
<dbReference type="Gene3D" id="3.10.50.40">
    <property type="match status" value="1"/>
</dbReference>
<dbReference type="GO" id="GO:0003755">
    <property type="term" value="F:peptidyl-prolyl cis-trans isomerase activity"/>
    <property type="evidence" value="ECO:0007669"/>
    <property type="project" value="UniProtKB-UniRule"/>
</dbReference>
<evidence type="ECO:0000256" key="4">
    <source>
        <dbReference type="ARBA" id="ARBA00023235"/>
    </source>
</evidence>
<proteinExistence type="inferred from homology"/>
<keyword evidence="4 5" id="KW-0413">Isomerase</keyword>
<evidence type="ECO:0000256" key="6">
    <source>
        <dbReference type="RuleBase" id="RU003915"/>
    </source>
</evidence>
<reference evidence="10" key="1">
    <citation type="submission" date="2020-02" db="EMBL/GenBank/DDBJ databases">
        <title>Genomic and physiological characterization of two novel Nitrospinaceae genera.</title>
        <authorList>
            <person name="Mueller A.J."/>
            <person name="Jung M.-Y."/>
            <person name="Strachan C.R."/>
            <person name="Herbold C.W."/>
            <person name="Kirkegaard R.H."/>
            <person name="Daims H."/>
        </authorList>
    </citation>
    <scope>NUCLEOTIDE SEQUENCE [LARGE SCALE GENOMIC DNA]</scope>
</reference>
<evidence type="ECO:0000256" key="7">
    <source>
        <dbReference type="SAM" id="Coils"/>
    </source>
</evidence>
<evidence type="ECO:0000256" key="3">
    <source>
        <dbReference type="ARBA" id="ARBA00023110"/>
    </source>
</evidence>
<feature type="domain" description="PPIase FKBP-type" evidence="8">
    <location>
        <begin position="131"/>
        <end position="217"/>
    </location>
</feature>
<comment type="similarity">
    <text evidence="2 6">Belongs to the FKBP-type PPIase family.</text>
</comment>
<dbReference type="InterPro" id="IPR046357">
    <property type="entry name" value="PPIase_dom_sf"/>
</dbReference>
<dbReference type="PANTHER" id="PTHR43811:SF19">
    <property type="entry name" value="39 KDA FK506-BINDING NUCLEAR PROTEIN"/>
    <property type="match status" value="1"/>
</dbReference>
<dbReference type="FunFam" id="3.10.50.40:FF:000006">
    <property type="entry name" value="Peptidyl-prolyl cis-trans isomerase"/>
    <property type="match status" value="1"/>
</dbReference>
<keyword evidence="3 5" id="KW-0697">Rotamase</keyword>
<dbReference type="InterPro" id="IPR001179">
    <property type="entry name" value="PPIase_FKBP_dom"/>
</dbReference>
<evidence type="ECO:0000259" key="8">
    <source>
        <dbReference type="PROSITE" id="PS50059"/>
    </source>
</evidence>
<evidence type="ECO:0000256" key="1">
    <source>
        <dbReference type="ARBA" id="ARBA00000971"/>
    </source>
</evidence>
<dbReference type="InterPro" id="IPR000774">
    <property type="entry name" value="PPIase_FKBP_N"/>
</dbReference>
<dbReference type="Proteomes" id="UP000594464">
    <property type="component" value="Chromosome"/>
</dbReference>
<organism evidence="9 10">
    <name type="scientific">Candidatus Nitrohelix vancouverensis</name>
    <dbReference type="NCBI Taxonomy" id="2705534"/>
    <lineage>
        <taxon>Bacteria</taxon>
        <taxon>Pseudomonadati</taxon>
        <taxon>Nitrospinota/Tectimicrobiota group</taxon>
        <taxon>Nitrospinota</taxon>
        <taxon>Nitrospinia</taxon>
        <taxon>Nitrospinales</taxon>
        <taxon>Nitrospinaceae</taxon>
        <taxon>Candidatus Nitrohelix</taxon>
    </lineage>
</organism>
<feature type="coiled-coil region" evidence="7">
    <location>
        <begin position="51"/>
        <end position="90"/>
    </location>
</feature>
<name>A0A7T0C5K7_9BACT</name>
<dbReference type="Pfam" id="PF00254">
    <property type="entry name" value="FKBP_C"/>
    <property type="match status" value="1"/>
</dbReference>
<evidence type="ECO:0000313" key="9">
    <source>
        <dbReference type="EMBL" id="QPJ66865.1"/>
    </source>
</evidence>
<dbReference type="EC" id="5.2.1.8" evidence="6"/>
<dbReference type="Gene3D" id="1.10.287.460">
    <property type="entry name" value="Peptidyl-prolyl cis-trans isomerase, FKBP-type, N-terminal domain"/>
    <property type="match status" value="1"/>
</dbReference>
<evidence type="ECO:0000256" key="2">
    <source>
        <dbReference type="ARBA" id="ARBA00006577"/>
    </source>
</evidence>
<keyword evidence="7" id="KW-0175">Coiled coil</keyword>
<sequence>MKSKEDITSYSLGLDIAKGIQDLAKDTNLNPEIILKGFADGMDDKKDLLSEEEARQALAEFQKQMQAIERKRQQEEMARMEEEMKKQGEVNKKAGEAFLKANKSKSGVKTLPSGLQYQVIKAGTGKTPTAADQVETHYRGTLIDGSEFDSSHKRNKTVVFPVNGVISGWTEALQLMKEGGQWRLFIPPQLAYGERGAGGIIGPNATLIFDIELIAVK</sequence>
<comment type="catalytic activity">
    <reaction evidence="1 5 6">
        <text>[protein]-peptidylproline (omega=180) = [protein]-peptidylproline (omega=0)</text>
        <dbReference type="Rhea" id="RHEA:16237"/>
        <dbReference type="Rhea" id="RHEA-COMP:10747"/>
        <dbReference type="Rhea" id="RHEA-COMP:10748"/>
        <dbReference type="ChEBI" id="CHEBI:83833"/>
        <dbReference type="ChEBI" id="CHEBI:83834"/>
        <dbReference type="EC" id="5.2.1.8"/>
    </reaction>
</comment>
<evidence type="ECO:0000256" key="5">
    <source>
        <dbReference type="PROSITE-ProRule" id="PRU00277"/>
    </source>
</evidence>
<dbReference type="EMBL" id="CP048620">
    <property type="protein sequence ID" value="QPJ66865.1"/>
    <property type="molecule type" value="Genomic_DNA"/>
</dbReference>
<accession>A0A7T0C5K7</accession>
<dbReference type="AlphaFoldDB" id="A0A7T0C5K7"/>